<dbReference type="InterPro" id="IPR025127">
    <property type="entry name" value="DUF4054"/>
</dbReference>
<gene>
    <name evidence="1" type="ORF">G3A56_00050</name>
    <name evidence="2" type="ORF">G3A56_02250</name>
</gene>
<accession>A0A7L5BCM9</accession>
<dbReference type="AlphaFoldDB" id="A0A7L5BCM9"/>
<sequence length="128" mass="13508">MADAAGFRTAFPEFADTNAYPDATVNLWLGYAQNLVNLDRWGTLYDLGVYLLTAHNLVIWKKDSKAAAAGGIPGSSSGVQSSKSVDGVSVSYDTTVATVEGAGNLNLTTYGTRFADLRDMFGAGGFQL</sequence>
<dbReference type="KEGG" id="roy:G3A56_00050"/>
<dbReference type="Pfam" id="PF13262">
    <property type="entry name" value="DUF4054"/>
    <property type="match status" value="1"/>
</dbReference>
<evidence type="ECO:0000313" key="3">
    <source>
        <dbReference type="Proteomes" id="UP000464865"/>
    </source>
</evidence>
<keyword evidence="3" id="KW-1185">Reference proteome</keyword>
<dbReference type="EMBL" id="CP048632">
    <property type="protein sequence ID" value="QIB36591.1"/>
    <property type="molecule type" value="Genomic_DNA"/>
</dbReference>
<dbReference type="KEGG" id="roy:G3A56_02250"/>
<dbReference type="RefSeq" id="WP_164055990.1">
    <property type="nucleotide sequence ID" value="NZ_CP048632.1"/>
</dbReference>
<name>A0A7L5BCM9_9HYPH</name>
<evidence type="ECO:0000313" key="1">
    <source>
        <dbReference type="EMBL" id="QIB36591.1"/>
    </source>
</evidence>
<proteinExistence type="predicted"/>
<organism evidence="1 3">
    <name type="scientific">Rhizobium oryzihabitans</name>
    <dbReference type="NCBI Taxonomy" id="2267833"/>
    <lineage>
        <taxon>Bacteria</taxon>
        <taxon>Pseudomonadati</taxon>
        <taxon>Pseudomonadota</taxon>
        <taxon>Alphaproteobacteria</taxon>
        <taxon>Hyphomicrobiales</taxon>
        <taxon>Rhizobiaceae</taxon>
        <taxon>Rhizobium/Agrobacterium group</taxon>
        <taxon>Rhizobium</taxon>
    </lineage>
</organism>
<dbReference type="EMBL" id="CP048632">
    <property type="protein sequence ID" value="QIB36957.1"/>
    <property type="molecule type" value="Genomic_DNA"/>
</dbReference>
<protein>
    <submittedName>
        <fullName evidence="1">DUF4054 domain-containing protein</fullName>
    </submittedName>
</protein>
<evidence type="ECO:0000313" key="2">
    <source>
        <dbReference type="EMBL" id="QIB36957.1"/>
    </source>
</evidence>
<dbReference type="Proteomes" id="UP000464865">
    <property type="component" value="Chromosome M15-11"/>
</dbReference>
<reference evidence="1 3" key="1">
    <citation type="submission" date="2020-02" db="EMBL/GenBank/DDBJ databases">
        <title>Plant-Promoting Endophytic Bacterium Rhizobium oryzihabitans sp. nov., Isolated from the Root of Rice.</title>
        <authorList>
            <person name="zhao J."/>
            <person name="Zhang G."/>
        </authorList>
    </citation>
    <scope>NUCLEOTIDE SEQUENCE [LARGE SCALE GENOMIC DNA]</scope>
    <source>
        <strain evidence="1 3">M15</strain>
    </source>
</reference>